<evidence type="ECO:0000313" key="8">
    <source>
        <dbReference type="EMBL" id="KAE9967157.1"/>
    </source>
</evidence>
<dbReference type="EMBL" id="WNWQ01000484">
    <property type="protein sequence ID" value="KAE9967157.1"/>
    <property type="molecule type" value="Genomic_DNA"/>
</dbReference>
<dbReference type="SMART" id="SM00360">
    <property type="entry name" value="RRM"/>
    <property type="match status" value="1"/>
</dbReference>
<dbReference type="AlphaFoldDB" id="A0A8H3UB03"/>
<dbReference type="InterPro" id="IPR034143">
    <property type="entry name" value="snRNP70_RRM"/>
</dbReference>
<dbReference type="CDD" id="cd12236">
    <property type="entry name" value="RRM_snRNP70"/>
    <property type="match status" value="1"/>
</dbReference>
<dbReference type="Pfam" id="PF00076">
    <property type="entry name" value="RRM_1"/>
    <property type="match status" value="1"/>
</dbReference>
<comment type="caution">
    <text evidence="8">The sequence shown here is derived from an EMBL/GenBank/DDBJ whole genome shotgun (WGS) entry which is preliminary data.</text>
</comment>
<dbReference type="GO" id="GO:0000398">
    <property type="term" value="P:mRNA splicing, via spliceosome"/>
    <property type="evidence" value="ECO:0007669"/>
    <property type="project" value="TreeGrafter"/>
</dbReference>
<sequence length="403" mass="43128">MTDKLPPTLLTLFTPRPPLKYLPPCDHASEDRRTTPITGVAQYLQALKDYKEADVYHATESHHQRKERLKHETKERQQHLLTEGIKDCKSTVDGIDYEGLEAGPVDQPTKDPKISGDAFKTLFVGRLKYEATKDDIEREFGRFGPIDKIRIVMNETVPIAAPLKKRHAGYAFVVFEREKDMKAAYKETDGIRIKDRRVVVDVERGRTVAGWRPVRFGGGLGGRHYTKAAPPRPSGPGGYGGPPAGPGGFRGGGFRGSFQGGRGGGGFRGGFDGPRGGGGFRGGFDGPRGGGGGYGGGRGGIGYQQNGFGGAPDGAPAGPRGPRGGGFGGDRGGGYNDRPQYGDRQQGASGSNREPVGPRGGGYRDRDQYGGGNAGGRDGGGRDDRKRPYDGDGYNGGREKRRY</sequence>
<evidence type="ECO:0000256" key="4">
    <source>
        <dbReference type="ARBA" id="ARBA00023274"/>
    </source>
</evidence>
<evidence type="ECO:0000313" key="9">
    <source>
        <dbReference type="Proteomes" id="UP000433883"/>
    </source>
</evidence>
<feature type="compositionally biased region" description="Gly residues" evidence="6">
    <location>
        <begin position="321"/>
        <end position="335"/>
    </location>
</feature>
<gene>
    <name evidence="8" type="ORF">BLS_006540</name>
</gene>
<dbReference type="InterPro" id="IPR012677">
    <property type="entry name" value="Nucleotide-bd_a/b_plait_sf"/>
</dbReference>
<proteinExistence type="predicted"/>
<feature type="compositionally biased region" description="Basic and acidic residues" evidence="6">
    <location>
        <begin position="379"/>
        <end position="390"/>
    </location>
</feature>
<dbReference type="SUPFAM" id="SSF54928">
    <property type="entry name" value="RNA-binding domain, RBD"/>
    <property type="match status" value="1"/>
</dbReference>
<dbReference type="PROSITE" id="PS50102">
    <property type="entry name" value="RRM"/>
    <property type="match status" value="1"/>
</dbReference>
<evidence type="ECO:0000256" key="1">
    <source>
        <dbReference type="ARBA" id="ARBA00004123"/>
    </source>
</evidence>
<organism evidence="8 9">
    <name type="scientific">Venturia inaequalis</name>
    <name type="common">Apple scab fungus</name>
    <dbReference type="NCBI Taxonomy" id="5025"/>
    <lineage>
        <taxon>Eukaryota</taxon>
        <taxon>Fungi</taxon>
        <taxon>Dikarya</taxon>
        <taxon>Ascomycota</taxon>
        <taxon>Pezizomycotina</taxon>
        <taxon>Dothideomycetes</taxon>
        <taxon>Pleosporomycetidae</taxon>
        <taxon>Venturiales</taxon>
        <taxon>Venturiaceae</taxon>
        <taxon>Venturia</taxon>
    </lineage>
</organism>
<name>A0A8H3UB03_VENIN</name>
<feature type="region of interest" description="Disordered" evidence="6">
    <location>
        <begin position="220"/>
        <end position="403"/>
    </location>
</feature>
<dbReference type="GO" id="GO:0030619">
    <property type="term" value="F:U1 snRNA binding"/>
    <property type="evidence" value="ECO:0007669"/>
    <property type="project" value="InterPro"/>
</dbReference>
<keyword evidence="4" id="KW-0687">Ribonucleoprotein</keyword>
<dbReference type="GO" id="GO:0071004">
    <property type="term" value="C:U2-type prespliceosome"/>
    <property type="evidence" value="ECO:0007669"/>
    <property type="project" value="TreeGrafter"/>
</dbReference>
<dbReference type="InterPro" id="IPR000504">
    <property type="entry name" value="RRM_dom"/>
</dbReference>
<evidence type="ECO:0000256" key="3">
    <source>
        <dbReference type="ARBA" id="ARBA00023242"/>
    </source>
</evidence>
<feature type="compositionally biased region" description="Gly residues" evidence="6">
    <location>
        <begin position="369"/>
        <end position="378"/>
    </location>
</feature>
<protein>
    <recommendedName>
        <fullName evidence="7">RRM domain-containing protein</fullName>
    </recommendedName>
</protein>
<dbReference type="PANTHER" id="PTHR13952">
    <property type="entry name" value="U1 SMALL NUCLEAR RIBONUCLEOPROTEIN 70 KD"/>
    <property type="match status" value="1"/>
</dbReference>
<feature type="domain" description="RRM" evidence="7">
    <location>
        <begin position="120"/>
        <end position="205"/>
    </location>
</feature>
<keyword evidence="2 5" id="KW-0694">RNA-binding</keyword>
<accession>A0A8H3UB03</accession>
<evidence type="ECO:0000259" key="7">
    <source>
        <dbReference type="PROSITE" id="PS50102"/>
    </source>
</evidence>
<reference evidence="8 9" key="1">
    <citation type="submission" date="2019-11" db="EMBL/GenBank/DDBJ databases">
        <title>Venturia inaequalis Genome Resource.</title>
        <authorList>
            <person name="Lichtner F.J."/>
        </authorList>
    </citation>
    <scope>NUCLEOTIDE SEQUENCE [LARGE SCALE GENOMIC DNA]</scope>
    <source>
        <strain evidence="8">Bline_iso_100314</strain>
    </source>
</reference>
<dbReference type="InterPro" id="IPR035979">
    <property type="entry name" value="RBD_domain_sf"/>
</dbReference>
<dbReference type="GO" id="GO:0005685">
    <property type="term" value="C:U1 snRNP"/>
    <property type="evidence" value="ECO:0007669"/>
    <property type="project" value="TreeGrafter"/>
</dbReference>
<dbReference type="Proteomes" id="UP000433883">
    <property type="component" value="Unassembled WGS sequence"/>
</dbReference>
<evidence type="ECO:0000256" key="5">
    <source>
        <dbReference type="PROSITE-ProRule" id="PRU00176"/>
    </source>
</evidence>
<evidence type="ECO:0000256" key="2">
    <source>
        <dbReference type="ARBA" id="ARBA00022884"/>
    </source>
</evidence>
<dbReference type="GO" id="GO:0071011">
    <property type="term" value="C:precatalytic spliceosome"/>
    <property type="evidence" value="ECO:0007669"/>
    <property type="project" value="TreeGrafter"/>
</dbReference>
<evidence type="ECO:0000256" key="6">
    <source>
        <dbReference type="SAM" id="MobiDB-lite"/>
    </source>
</evidence>
<dbReference type="GO" id="GO:0003729">
    <property type="term" value="F:mRNA binding"/>
    <property type="evidence" value="ECO:0007669"/>
    <property type="project" value="TreeGrafter"/>
</dbReference>
<feature type="compositionally biased region" description="Gly residues" evidence="6">
    <location>
        <begin position="235"/>
        <end position="312"/>
    </location>
</feature>
<dbReference type="InterPro" id="IPR022023">
    <property type="entry name" value="U1snRNP70_N"/>
</dbReference>
<comment type="subcellular location">
    <subcellularLocation>
        <location evidence="1">Nucleus</location>
    </subcellularLocation>
</comment>
<dbReference type="Gene3D" id="3.30.70.330">
    <property type="match status" value="1"/>
</dbReference>
<keyword evidence="3" id="KW-0539">Nucleus</keyword>
<dbReference type="FunFam" id="3.30.70.330:FF:000298">
    <property type="entry name" value="U1 small nuclear ribonucleoprotein 70 kDa"/>
    <property type="match status" value="1"/>
</dbReference>
<dbReference type="InterPro" id="IPR051183">
    <property type="entry name" value="U1_U11-U12_snRNP_70-35kDa"/>
</dbReference>
<dbReference type="PANTHER" id="PTHR13952:SF5">
    <property type="entry name" value="U1 SMALL NUCLEAR RIBONUCLEOPROTEIN 70 KDA"/>
    <property type="match status" value="1"/>
</dbReference>
<dbReference type="Pfam" id="PF12220">
    <property type="entry name" value="U1snRNP70_N"/>
    <property type="match status" value="1"/>
</dbReference>